<dbReference type="Proteomes" id="UP001063166">
    <property type="component" value="Unassembled WGS sequence"/>
</dbReference>
<accession>A0A9P3PVG8</accession>
<evidence type="ECO:0000313" key="2">
    <source>
        <dbReference type="EMBL" id="GLB42002.1"/>
    </source>
</evidence>
<reference evidence="2" key="1">
    <citation type="submission" date="2022-07" db="EMBL/GenBank/DDBJ databases">
        <title>The genome of Lyophyllum shimeji provides insight into the initial evolution of ectomycorrhizal fungal genome.</title>
        <authorList>
            <person name="Kobayashi Y."/>
            <person name="Shibata T."/>
            <person name="Hirakawa H."/>
            <person name="Shigenobu S."/>
            <person name="Nishiyama T."/>
            <person name="Yamada A."/>
            <person name="Hasebe M."/>
            <person name="Kawaguchi M."/>
        </authorList>
    </citation>
    <scope>NUCLEOTIDE SEQUENCE</scope>
    <source>
        <strain evidence="2">AT787</strain>
    </source>
</reference>
<dbReference type="EMBL" id="BRPK01000011">
    <property type="protein sequence ID" value="GLB41996.1"/>
    <property type="molecule type" value="Genomic_DNA"/>
</dbReference>
<dbReference type="AlphaFoldDB" id="A0A9P3PVG8"/>
<sequence length="160" mass="18065">MTKSVVRRPQDAKPICLPDDELVLPLLSFLHRRLPRTKDLDARLNPHGVRIEVRLLKCPELDFRILPATLSTTNNTATQPSARSAFNTPPCSAASIVLTIHTPLLTLLCSRFLPPILPRHLHRHPPHPRSSGDVFEYIVARLAARSKPEAYMATRKCIFR</sequence>
<evidence type="ECO:0000313" key="3">
    <source>
        <dbReference type="Proteomes" id="UP001063166"/>
    </source>
</evidence>
<protein>
    <submittedName>
        <fullName evidence="2">Uncharacterized protein</fullName>
    </submittedName>
</protein>
<comment type="caution">
    <text evidence="2">The sequence shown here is derived from an EMBL/GenBank/DDBJ whole genome shotgun (WGS) entry which is preliminary data.</text>
</comment>
<keyword evidence="3" id="KW-1185">Reference proteome</keyword>
<gene>
    <name evidence="1" type="ORF">LshimejAT787_1100110</name>
    <name evidence="2" type="ORF">LshimejAT787_1100170</name>
</gene>
<evidence type="ECO:0000313" key="1">
    <source>
        <dbReference type="EMBL" id="GLB41996.1"/>
    </source>
</evidence>
<dbReference type="EMBL" id="BRPK01000011">
    <property type="protein sequence ID" value="GLB42002.1"/>
    <property type="molecule type" value="Genomic_DNA"/>
</dbReference>
<name>A0A9P3PVG8_LYOSH</name>
<proteinExistence type="predicted"/>
<organism evidence="2 3">
    <name type="scientific">Lyophyllum shimeji</name>
    <name type="common">Hon-shimeji</name>
    <name type="synonym">Tricholoma shimeji</name>
    <dbReference type="NCBI Taxonomy" id="47721"/>
    <lineage>
        <taxon>Eukaryota</taxon>
        <taxon>Fungi</taxon>
        <taxon>Dikarya</taxon>
        <taxon>Basidiomycota</taxon>
        <taxon>Agaricomycotina</taxon>
        <taxon>Agaricomycetes</taxon>
        <taxon>Agaricomycetidae</taxon>
        <taxon>Agaricales</taxon>
        <taxon>Tricholomatineae</taxon>
        <taxon>Lyophyllaceae</taxon>
        <taxon>Lyophyllum</taxon>
    </lineage>
</organism>